<protein>
    <submittedName>
        <fullName evidence="6">Transcriptional regulator, LysR family</fullName>
    </submittedName>
</protein>
<evidence type="ECO:0000256" key="1">
    <source>
        <dbReference type="ARBA" id="ARBA00009437"/>
    </source>
</evidence>
<dbReference type="PANTHER" id="PTHR30126">
    <property type="entry name" value="HTH-TYPE TRANSCRIPTIONAL REGULATOR"/>
    <property type="match status" value="1"/>
</dbReference>
<evidence type="ECO:0000313" key="6">
    <source>
        <dbReference type="EMBL" id="ABD81347.1"/>
    </source>
</evidence>
<dbReference type="eggNOG" id="COG0583">
    <property type="taxonomic scope" value="Bacteria"/>
</dbReference>
<dbReference type="SUPFAM" id="SSF46785">
    <property type="entry name" value="Winged helix' DNA-binding domain"/>
    <property type="match status" value="1"/>
</dbReference>
<dbReference type="STRING" id="203122.Sde_2087"/>
<dbReference type="Proteomes" id="UP000001947">
    <property type="component" value="Chromosome"/>
</dbReference>
<dbReference type="Pfam" id="PF00126">
    <property type="entry name" value="HTH_1"/>
    <property type="match status" value="1"/>
</dbReference>
<dbReference type="InterPro" id="IPR000847">
    <property type="entry name" value="LysR_HTH_N"/>
</dbReference>
<evidence type="ECO:0000256" key="4">
    <source>
        <dbReference type="ARBA" id="ARBA00023163"/>
    </source>
</evidence>
<reference evidence="6 7" key="1">
    <citation type="journal article" date="2008" name="PLoS Genet.">
        <title>Complete genome sequence of the complex carbohydrate-degrading marine bacterium, Saccharophagus degradans strain 2-40 T.</title>
        <authorList>
            <person name="Weiner R.M."/>
            <person name="Taylor L.E.II."/>
            <person name="Henrissat B."/>
            <person name="Hauser L."/>
            <person name="Land M."/>
            <person name="Coutinho P.M."/>
            <person name="Rancurel C."/>
            <person name="Saunders E.H."/>
            <person name="Longmire A.G."/>
            <person name="Zhang H."/>
            <person name="Bayer E.A."/>
            <person name="Gilbert H.J."/>
            <person name="Larimer F."/>
            <person name="Zhulin I.B."/>
            <person name="Ekborg N.A."/>
            <person name="Lamed R."/>
            <person name="Richardson P.M."/>
            <person name="Borovok I."/>
            <person name="Hutcheson S."/>
        </authorList>
    </citation>
    <scope>NUCLEOTIDE SEQUENCE [LARGE SCALE GENOMIC DNA]</scope>
    <source>
        <strain evidence="7">2-40 / ATCC 43961 / DSM 17024</strain>
    </source>
</reference>
<name>Q21IY2_SACD2</name>
<dbReference type="SUPFAM" id="SSF53850">
    <property type="entry name" value="Periplasmic binding protein-like II"/>
    <property type="match status" value="1"/>
</dbReference>
<dbReference type="AlphaFoldDB" id="Q21IY2"/>
<keyword evidence="4" id="KW-0804">Transcription</keyword>
<evidence type="ECO:0000259" key="5">
    <source>
        <dbReference type="PROSITE" id="PS50931"/>
    </source>
</evidence>
<dbReference type="PROSITE" id="PS50931">
    <property type="entry name" value="HTH_LYSR"/>
    <property type="match status" value="1"/>
</dbReference>
<dbReference type="InterPro" id="IPR036390">
    <property type="entry name" value="WH_DNA-bd_sf"/>
</dbReference>
<dbReference type="PRINTS" id="PR00039">
    <property type="entry name" value="HTHLYSR"/>
</dbReference>
<dbReference type="GO" id="GO:0000976">
    <property type="term" value="F:transcription cis-regulatory region binding"/>
    <property type="evidence" value="ECO:0007669"/>
    <property type="project" value="TreeGrafter"/>
</dbReference>
<keyword evidence="2" id="KW-0805">Transcription regulation</keyword>
<dbReference type="Pfam" id="PF03466">
    <property type="entry name" value="LysR_substrate"/>
    <property type="match status" value="1"/>
</dbReference>
<dbReference type="KEGG" id="sde:Sde_2087"/>
<evidence type="ECO:0000256" key="3">
    <source>
        <dbReference type="ARBA" id="ARBA00023125"/>
    </source>
</evidence>
<dbReference type="PANTHER" id="PTHR30126:SF81">
    <property type="entry name" value="HTH-TYPE TRANSCRIPTIONAL REGULATOR ILVY"/>
    <property type="match status" value="1"/>
</dbReference>
<sequence length="299" mass="33121">MITSMDTDGLKAFLAVAEHHSFSVAAQHLFITQPAVSKRIAALEQELNHILFDRLGRDVALTEAGQALLPRAQAILNSMHEAQRTIREFSGEIVGTLRVATSHHIGLHHLPPILREFAANHKQVNLQFDFLDSEQAHEKVLRGDCDLAVVTLAPTLEENLEASVLWPDPLCFIVGANHPLATSKNISLEELSRTPAILPDLNTYTGRLVKHFFDTQGLALNLNMATNYLETIKMMVTVGLGWSVLPKTMVDSSLKILPIKNIQLERQLGVVIHKKRTLGNAARAFFEVLSANSQIKQIN</sequence>
<dbReference type="HOGENOM" id="CLU_039613_6_1_6"/>
<organism evidence="6 7">
    <name type="scientific">Saccharophagus degradans (strain 2-40 / ATCC 43961 / DSM 17024)</name>
    <dbReference type="NCBI Taxonomy" id="203122"/>
    <lineage>
        <taxon>Bacteria</taxon>
        <taxon>Pseudomonadati</taxon>
        <taxon>Pseudomonadota</taxon>
        <taxon>Gammaproteobacteria</taxon>
        <taxon>Cellvibrionales</taxon>
        <taxon>Cellvibrionaceae</taxon>
        <taxon>Saccharophagus</taxon>
    </lineage>
</organism>
<dbReference type="EMBL" id="CP000282">
    <property type="protein sequence ID" value="ABD81347.1"/>
    <property type="molecule type" value="Genomic_DNA"/>
</dbReference>
<comment type="similarity">
    <text evidence="1">Belongs to the LysR transcriptional regulatory family.</text>
</comment>
<evidence type="ECO:0000313" key="7">
    <source>
        <dbReference type="Proteomes" id="UP000001947"/>
    </source>
</evidence>
<dbReference type="InterPro" id="IPR036388">
    <property type="entry name" value="WH-like_DNA-bd_sf"/>
</dbReference>
<keyword evidence="7" id="KW-1185">Reference proteome</keyword>
<dbReference type="GO" id="GO:0003700">
    <property type="term" value="F:DNA-binding transcription factor activity"/>
    <property type="evidence" value="ECO:0007669"/>
    <property type="project" value="InterPro"/>
</dbReference>
<gene>
    <name evidence="6" type="ordered locus">Sde_2087</name>
</gene>
<dbReference type="Gene3D" id="1.10.10.10">
    <property type="entry name" value="Winged helix-like DNA-binding domain superfamily/Winged helix DNA-binding domain"/>
    <property type="match status" value="1"/>
</dbReference>
<dbReference type="FunFam" id="1.10.10.10:FF:000001">
    <property type="entry name" value="LysR family transcriptional regulator"/>
    <property type="match status" value="1"/>
</dbReference>
<feature type="domain" description="HTH lysR-type" evidence="5">
    <location>
        <begin position="5"/>
        <end position="62"/>
    </location>
</feature>
<evidence type="ECO:0000256" key="2">
    <source>
        <dbReference type="ARBA" id="ARBA00023015"/>
    </source>
</evidence>
<proteinExistence type="inferred from homology"/>
<dbReference type="Gene3D" id="3.40.190.290">
    <property type="match status" value="1"/>
</dbReference>
<dbReference type="InterPro" id="IPR005119">
    <property type="entry name" value="LysR_subst-bd"/>
</dbReference>
<keyword evidence="3" id="KW-0238">DNA-binding</keyword>
<dbReference type="CDD" id="cd05466">
    <property type="entry name" value="PBP2_LTTR_substrate"/>
    <property type="match status" value="1"/>
</dbReference>
<accession>Q21IY2</accession>